<evidence type="ECO:0000313" key="2">
    <source>
        <dbReference type="EMBL" id="ADE77671.1"/>
    </source>
</evidence>
<evidence type="ECO:0000256" key="1">
    <source>
        <dbReference type="SAM" id="MobiDB-lite"/>
    </source>
</evidence>
<feature type="region of interest" description="Disordered" evidence="1">
    <location>
        <begin position="102"/>
        <end position="140"/>
    </location>
</feature>
<proteinExistence type="evidence at transcript level"/>
<name>D5ADQ2_PICSI</name>
<sequence length="197" mass="21877">MAIPLDYSSSEGEEIPSENHSNGTAEYSQISDYEPISADDRLQAGPDSSNGNEQAAHGFHPINSQEGEGSNPQNGSSSTTVIYNGMEIHVFGNVNGFADLQLGNRSVNENDSDGPEKDEEAEEEERRREEAEIAIREANTADLERRRAPLNPERRAAIINAMRGITLEGFRPDWADTLPENQWVDILRRPRESPSQR</sequence>
<dbReference type="EMBL" id="BT124421">
    <property type="protein sequence ID" value="ADE77671.1"/>
    <property type="molecule type" value="mRNA"/>
</dbReference>
<feature type="compositionally biased region" description="Polar residues" evidence="1">
    <location>
        <begin position="62"/>
        <end position="79"/>
    </location>
</feature>
<reference evidence="2" key="1">
    <citation type="submission" date="2010-04" db="EMBL/GenBank/DDBJ databases">
        <authorList>
            <person name="Reid K.E."/>
            <person name="Liao N."/>
            <person name="Chan S."/>
            <person name="Docking R."/>
            <person name="Taylor G."/>
            <person name="Moore R."/>
            <person name="Mayo M."/>
            <person name="Munro S."/>
            <person name="King J."/>
            <person name="Yanchuk A."/>
            <person name="Holt R."/>
            <person name="Jones S."/>
            <person name="Marra M."/>
            <person name="Ritland C.E."/>
            <person name="Ritland K."/>
            <person name="Bohlmann J."/>
        </authorList>
    </citation>
    <scope>NUCLEOTIDE SEQUENCE</scope>
    <source>
        <tissue evidence="2">Bud</tissue>
    </source>
</reference>
<dbReference type="AlphaFoldDB" id="D5ADQ2"/>
<feature type="region of interest" description="Disordered" evidence="1">
    <location>
        <begin position="1"/>
        <end position="79"/>
    </location>
</feature>
<accession>D5ADQ2</accession>
<organism evidence="2">
    <name type="scientific">Picea sitchensis</name>
    <name type="common">Sitka spruce</name>
    <name type="synonym">Pinus sitchensis</name>
    <dbReference type="NCBI Taxonomy" id="3332"/>
    <lineage>
        <taxon>Eukaryota</taxon>
        <taxon>Viridiplantae</taxon>
        <taxon>Streptophyta</taxon>
        <taxon>Embryophyta</taxon>
        <taxon>Tracheophyta</taxon>
        <taxon>Spermatophyta</taxon>
        <taxon>Pinopsida</taxon>
        <taxon>Pinidae</taxon>
        <taxon>Conifers I</taxon>
        <taxon>Pinales</taxon>
        <taxon>Pinaceae</taxon>
        <taxon>Picea</taxon>
    </lineage>
</organism>
<feature type="compositionally biased region" description="Basic and acidic residues" evidence="1">
    <location>
        <begin position="124"/>
        <end position="135"/>
    </location>
</feature>
<protein>
    <submittedName>
        <fullName evidence="2">Uncharacterized protein</fullName>
    </submittedName>
</protein>
<feature type="compositionally biased region" description="Acidic residues" evidence="1">
    <location>
        <begin position="110"/>
        <end position="123"/>
    </location>
</feature>
<dbReference type="OMA" id="PEDQWID"/>
<feature type="compositionally biased region" description="Polar residues" evidence="1">
    <location>
        <begin position="18"/>
        <end position="31"/>
    </location>
</feature>
<dbReference type="PANTHER" id="PTHR37175">
    <property type="entry name" value="BNAA08G28800D PROTEIN"/>
    <property type="match status" value="1"/>
</dbReference>
<dbReference type="PANTHER" id="PTHR37175:SF1">
    <property type="entry name" value="CONSTANS-LIKE PROTEIN-RELATED"/>
    <property type="match status" value="1"/>
</dbReference>